<organism evidence="1">
    <name type="scientific">Symploca sp. SIO1C4</name>
    <dbReference type="NCBI Taxonomy" id="2607765"/>
    <lineage>
        <taxon>Bacteria</taxon>
        <taxon>Bacillati</taxon>
        <taxon>Cyanobacteriota</taxon>
        <taxon>Cyanophyceae</taxon>
        <taxon>Coleofasciculales</taxon>
        <taxon>Coleofasciculaceae</taxon>
        <taxon>Symploca</taxon>
    </lineage>
</organism>
<comment type="caution">
    <text evidence="1">The sequence shown here is derived from an EMBL/GenBank/DDBJ whole genome shotgun (WGS) entry which is preliminary data.</text>
</comment>
<dbReference type="InterPro" id="IPR036904">
    <property type="entry name" value="NblA_sf"/>
</dbReference>
<name>A0A6B3NBW4_9CYAN</name>
<dbReference type="EMBL" id="JAAHFQ010000707">
    <property type="protein sequence ID" value="NER31046.1"/>
    <property type="molecule type" value="Genomic_DNA"/>
</dbReference>
<dbReference type="InterPro" id="IPR007574">
    <property type="entry name" value="NblA"/>
</dbReference>
<accession>A0A6B3NBW4</accession>
<evidence type="ECO:0000313" key="1">
    <source>
        <dbReference type="EMBL" id="NER31046.1"/>
    </source>
</evidence>
<dbReference type="Pfam" id="PF04485">
    <property type="entry name" value="NblA"/>
    <property type="match status" value="1"/>
</dbReference>
<dbReference type="SUPFAM" id="SSF109859">
    <property type="entry name" value="NblA-like"/>
    <property type="match status" value="1"/>
</dbReference>
<proteinExistence type="predicted"/>
<sequence>MSHSIELSLEQKFNIRSFETQVQQMSREQAQDCLIKLYEQMVVRETMYKEFLKHEWGIGSSARFES</sequence>
<reference evidence="1" key="1">
    <citation type="submission" date="2019-11" db="EMBL/GenBank/DDBJ databases">
        <title>Genomic insights into an expanded diversity of filamentous marine cyanobacteria reveals the extraordinary biosynthetic potential of Moorea and Okeania.</title>
        <authorList>
            <person name="Ferreira Leao T."/>
            <person name="Wang M."/>
            <person name="Moss N."/>
            <person name="Da Silva R."/>
            <person name="Sanders J."/>
            <person name="Nurk S."/>
            <person name="Gurevich A."/>
            <person name="Humphrey G."/>
            <person name="Reher R."/>
            <person name="Zhu Q."/>
            <person name="Belda-Ferre P."/>
            <person name="Glukhov E."/>
            <person name="Rex R."/>
            <person name="Dorrestein P.C."/>
            <person name="Knight R."/>
            <person name="Pevzner P."/>
            <person name="Gerwick W.H."/>
            <person name="Gerwick L."/>
        </authorList>
    </citation>
    <scope>NUCLEOTIDE SEQUENCE</scope>
    <source>
        <strain evidence="1">SIO1C4</strain>
    </source>
</reference>
<protein>
    <submittedName>
        <fullName evidence="1">NblA-related protein</fullName>
    </submittedName>
</protein>
<dbReference type="Gene3D" id="1.10.287.670">
    <property type="entry name" value="Phycobilisome degradation protein NblA"/>
    <property type="match status" value="1"/>
</dbReference>
<gene>
    <name evidence="1" type="ORF">F6J89_26360</name>
</gene>
<dbReference type="AlphaFoldDB" id="A0A6B3NBW4"/>